<dbReference type="Proteomes" id="UP000199035">
    <property type="component" value="Unassembled WGS sequence"/>
</dbReference>
<gene>
    <name evidence="3" type="ORF">SAMN05421643_1053</name>
</gene>
<proteinExistence type="predicted"/>
<dbReference type="Pfam" id="PF10592">
    <property type="entry name" value="AIPR"/>
    <property type="match status" value="1"/>
</dbReference>
<reference evidence="4" key="1">
    <citation type="submission" date="2016-10" db="EMBL/GenBank/DDBJ databases">
        <authorList>
            <person name="Varghese N."/>
            <person name="Submissions S."/>
        </authorList>
    </citation>
    <scope>NUCLEOTIDE SEQUENCE [LARGE SCALE GENOMIC DNA]</scope>
    <source>
        <strain evidence="4">ANC 5109</strain>
    </source>
</reference>
<evidence type="ECO:0000259" key="2">
    <source>
        <dbReference type="Pfam" id="PF22879"/>
    </source>
</evidence>
<dbReference type="InterPro" id="IPR055101">
    <property type="entry name" value="AIPR_N"/>
</dbReference>
<organism evidence="3 4">
    <name type="scientific">Acinetobacter kyonggiensis</name>
    <dbReference type="NCBI Taxonomy" id="595670"/>
    <lineage>
        <taxon>Bacteria</taxon>
        <taxon>Pseudomonadati</taxon>
        <taxon>Pseudomonadota</taxon>
        <taxon>Gammaproteobacteria</taxon>
        <taxon>Moraxellales</taxon>
        <taxon>Moraxellaceae</taxon>
        <taxon>Acinetobacter</taxon>
    </lineage>
</organism>
<evidence type="ECO:0000313" key="3">
    <source>
        <dbReference type="EMBL" id="SDY18367.1"/>
    </source>
</evidence>
<protein>
    <submittedName>
        <fullName evidence="3">AIPR protein</fullName>
    </submittedName>
</protein>
<dbReference type="AlphaFoldDB" id="A0A1H3HSB9"/>
<evidence type="ECO:0000313" key="4">
    <source>
        <dbReference type="Proteomes" id="UP000199035"/>
    </source>
</evidence>
<evidence type="ECO:0000259" key="1">
    <source>
        <dbReference type="Pfam" id="PF10592"/>
    </source>
</evidence>
<keyword evidence="4" id="KW-1185">Reference proteome</keyword>
<sequence>MTLEEFRKDLLENVRVRAESNLDFNRVGFVEDVGERLSDAEEFVDFVVCRFEGVIGKKNLKLDGYSFDEADNSLALLIVDYSNDDDVPSFNTADAMKAFGMLRAFVEEALKGKLSDGSIEESQPAHGFACDLMDWQAKITKYRFYLVSDGLLKSRAKDWPEEHLNGVGTEFHIWDVARLHTAYISATGRDELIVDFNEFGGGLPCLKAAESKGDYQAYLCMIPGASLAQVYETYGSRLLEGNVRTFLSIKGKVNAKIQVTIRNQPEMFFAYNNGIAATAEDVVIEQSEAGLKIVSAKNLQIVNGGQTTASLAIAARGTTGKKDAVDLSLVMVQMKLSVLPSEKAGELIPAIARYSNSQNKVSDADFFANHPFHIRLEEFSRRIFTPPAMGTQYGTHWFYERARGQFLNEQAKLTPAQKRQFLIQNPRAQMLTKTDIAKIQNTWKEFPHKVSLGAQKSFMYFSELVTKNWTSDESLFNEEYFKNNVALAILFRKTEALISNQDWYQGGYRANIVTYTLAKLHNMISEQALGKQMDLRAIWDKQSVSTVVQDQITIIAKHVLDLLTDEDRPKDNVTEWAKMQLCWDSVKEFEIPLSTEMLNSLQDIRELMNESKKASENQKQDNSITAQIAVIAVDGSEWTRMRDWAIKNNLLNPKELDLLKVAIQIPLKIPSEKQCLLIRKIQEQLISDGYI</sequence>
<dbReference type="EMBL" id="FNPK01000005">
    <property type="protein sequence ID" value="SDY18367.1"/>
    <property type="molecule type" value="Genomic_DNA"/>
</dbReference>
<name>A0A1H3HSB9_9GAMM</name>
<feature type="domain" description="Abortive infection phage resistance protein N-terminal" evidence="2">
    <location>
        <begin position="29"/>
        <end position="180"/>
    </location>
</feature>
<dbReference type="Pfam" id="PF22879">
    <property type="entry name" value="AIPR_N"/>
    <property type="match status" value="1"/>
</dbReference>
<dbReference type="STRING" id="595670.SAMN05421643_1053"/>
<dbReference type="RefSeq" id="WP_092688449.1">
    <property type="nucleotide sequence ID" value="NZ_FNPK01000005.1"/>
</dbReference>
<dbReference type="InterPro" id="IPR018891">
    <property type="entry name" value="AIPR_C"/>
</dbReference>
<accession>A0A1H3HSB9</accession>
<feature type="domain" description="Abortive phage infection protein C-terminal" evidence="1">
    <location>
        <begin position="239"/>
        <end position="565"/>
    </location>
</feature>